<evidence type="ECO:0000256" key="6">
    <source>
        <dbReference type="ARBA" id="ARBA00022683"/>
    </source>
</evidence>
<name>A0A6N8U750_9FIRM</name>
<comment type="subcellular location">
    <subcellularLocation>
        <location evidence="1">Cytoplasm</location>
    </subcellularLocation>
</comment>
<keyword evidence="6" id="KW-0598">Phosphotransferase system</keyword>
<dbReference type="Proteomes" id="UP000434036">
    <property type="component" value="Unassembled WGS sequence"/>
</dbReference>
<dbReference type="GO" id="GO:0008982">
    <property type="term" value="F:protein-N(PI)-phosphohistidine-sugar phosphotransferase activity"/>
    <property type="evidence" value="ECO:0007669"/>
    <property type="project" value="InterPro"/>
</dbReference>
<evidence type="ECO:0000313" key="10">
    <source>
        <dbReference type="Proteomes" id="UP000434036"/>
    </source>
</evidence>
<proteinExistence type="predicted"/>
<comment type="caution">
    <text evidence="9">The sequence shown here is derived from an EMBL/GenBank/DDBJ whole genome shotgun (WGS) entry which is preliminary data.</text>
</comment>
<gene>
    <name evidence="9" type="ORF">GSF08_00145</name>
</gene>
<evidence type="ECO:0000256" key="2">
    <source>
        <dbReference type="ARBA" id="ARBA00022448"/>
    </source>
</evidence>
<evidence type="ECO:0000256" key="3">
    <source>
        <dbReference type="ARBA" id="ARBA00022490"/>
    </source>
</evidence>
<dbReference type="AlphaFoldDB" id="A0A6N8U750"/>
<sequence length="160" mass="17898">MAIVDVRIDDRLIHGQVCGYWIPHYQVDRIVIVDNEIVHDSMRKTALKFGCPPKVALAILSASSAAEKFKRHLDKGSKVMILCSGPKPLLEMVEAGFTFPSITVGNMSSKENTKSLKRTLFISPEDKANFEKLAQHGIKLYSQMTPSDTKEDFSEMIKSI</sequence>
<keyword evidence="2" id="KW-0813">Transport</keyword>
<protein>
    <submittedName>
        <fullName evidence="9">PTS transporter subunit IIB</fullName>
    </submittedName>
</protein>
<dbReference type="GO" id="GO:0016301">
    <property type="term" value="F:kinase activity"/>
    <property type="evidence" value="ECO:0007669"/>
    <property type="project" value="UniProtKB-KW"/>
</dbReference>
<dbReference type="RefSeq" id="WP_160623851.1">
    <property type="nucleotide sequence ID" value="NZ_WUUQ01000001.1"/>
</dbReference>
<dbReference type="GO" id="GO:0005737">
    <property type="term" value="C:cytoplasm"/>
    <property type="evidence" value="ECO:0007669"/>
    <property type="project" value="UniProtKB-SubCell"/>
</dbReference>
<keyword evidence="3" id="KW-0963">Cytoplasm</keyword>
<accession>A0A6N8U750</accession>
<dbReference type="SUPFAM" id="SSF52728">
    <property type="entry name" value="PTS IIb component"/>
    <property type="match status" value="1"/>
</dbReference>
<dbReference type="InterPro" id="IPR004720">
    <property type="entry name" value="PTS_IIB_sorbose-sp"/>
</dbReference>
<dbReference type="InterPro" id="IPR036667">
    <property type="entry name" value="PTS_IIB_sorbose-sp_sf"/>
</dbReference>
<dbReference type="Gene3D" id="3.40.35.10">
    <property type="entry name" value="Phosphotransferase system, sorbose subfamily IIB component"/>
    <property type="match status" value="1"/>
</dbReference>
<feature type="domain" description="PTS EIIB type-4" evidence="8">
    <location>
        <begin position="1"/>
        <end position="160"/>
    </location>
</feature>
<dbReference type="EMBL" id="WUUQ01000001">
    <property type="protein sequence ID" value="MXQ72349.1"/>
    <property type="molecule type" value="Genomic_DNA"/>
</dbReference>
<keyword evidence="7" id="KW-0418">Kinase</keyword>
<reference evidence="9 10" key="2">
    <citation type="submission" date="2020-01" db="EMBL/GenBank/DDBJ databases">
        <title>Clostridiaceae sp. nov. isolated from the gut of human by culturomics.</title>
        <authorList>
            <person name="Chang Y."/>
        </authorList>
    </citation>
    <scope>NUCLEOTIDE SEQUENCE [LARGE SCALE GENOMIC DNA]</scope>
    <source>
        <strain evidence="9 10">DONG20-135</strain>
    </source>
</reference>
<dbReference type="GO" id="GO:0009401">
    <property type="term" value="P:phosphoenolpyruvate-dependent sugar phosphotransferase system"/>
    <property type="evidence" value="ECO:0007669"/>
    <property type="project" value="UniProtKB-KW"/>
</dbReference>
<keyword evidence="5" id="KW-0808">Transferase</keyword>
<organism evidence="9 10">
    <name type="scientific">Copranaerobaculum intestinale</name>
    <dbReference type="NCBI Taxonomy" id="2692629"/>
    <lineage>
        <taxon>Bacteria</taxon>
        <taxon>Bacillati</taxon>
        <taxon>Bacillota</taxon>
        <taxon>Erysipelotrichia</taxon>
        <taxon>Erysipelotrichales</taxon>
        <taxon>Erysipelotrichaceae</taxon>
        <taxon>Copranaerobaculum</taxon>
    </lineage>
</organism>
<dbReference type="Pfam" id="PF03830">
    <property type="entry name" value="PTSIIB_sorb"/>
    <property type="match status" value="1"/>
</dbReference>
<keyword evidence="10" id="KW-1185">Reference proteome</keyword>
<keyword evidence="4" id="KW-0762">Sugar transport</keyword>
<evidence type="ECO:0000256" key="1">
    <source>
        <dbReference type="ARBA" id="ARBA00004496"/>
    </source>
</evidence>
<evidence type="ECO:0000256" key="4">
    <source>
        <dbReference type="ARBA" id="ARBA00022597"/>
    </source>
</evidence>
<evidence type="ECO:0000313" key="9">
    <source>
        <dbReference type="EMBL" id="MXQ72349.1"/>
    </source>
</evidence>
<reference evidence="9 10" key="1">
    <citation type="submission" date="2019-12" db="EMBL/GenBank/DDBJ databases">
        <authorList>
            <person name="Yang R."/>
        </authorList>
    </citation>
    <scope>NUCLEOTIDE SEQUENCE [LARGE SCALE GENOMIC DNA]</scope>
    <source>
        <strain evidence="9 10">DONG20-135</strain>
    </source>
</reference>
<evidence type="ECO:0000256" key="5">
    <source>
        <dbReference type="ARBA" id="ARBA00022679"/>
    </source>
</evidence>
<dbReference type="PROSITE" id="PS51101">
    <property type="entry name" value="PTS_EIIB_TYPE_4"/>
    <property type="match status" value="1"/>
</dbReference>
<evidence type="ECO:0000259" key="8">
    <source>
        <dbReference type="PROSITE" id="PS51101"/>
    </source>
</evidence>
<evidence type="ECO:0000256" key="7">
    <source>
        <dbReference type="ARBA" id="ARBA00022777"/>
    </source>
</evidence>